<feature type="domain" description="Thiolase N-terminal" evidence="7">
    <location>
        <begin position="4"/>
        <end position="264"/>
    </location>
</feature>
<dbReference type="Proteomes" id="UP000292385">
    <property type="component" value="Unassembled WGS sequence"/>
</dbReference>
<dbReference type="CDD" id="cd00751">
    <property type="entry name" value="thiolase"/>
    <property type="match status" value="1"/>
</dbReference>
<dbReference type="GO" id="GO:0003988">
    <property type="term" value="F:acetyl-CoA C-acyltransferase activity"/>
    <property type="evidence" value="ECO:0007669"/>
    <property type="project" value="UniProtKB-EC"/>
</dbReference>
<dbReference type="NCBIfam" id="NF004853">
    <property type="entry name" value="PRK06205.1"/>
    <property type="match status" value="1"/>
</dbReference>
<dbReference type="PANTHER" id="PTHR18919">
    <property type="entry name" value="ACETYL-COA C-ACYLTRANSFERASE"/>
    <property type="match status" value="1"/>
</dbReference>
<evidence type="ECO:0000256" key="4">
    <source>
        <dbReference type="ARBA" id="ARBA00023315"/>
    </source>
</evidence>
<comment type="similarity">
    <text evidence="1 6">Belongs to the thiolase-like superfamily. Thiolase family.</text>
</comment>
<evidence type="ECO:0000259" key="7">
    <source>
        <dbReference type="Pfam" id="PF00108"/>
    </source>
</evidence>
<dbReference type="InterPro" id="IPR020616">
    <property type="entry name" value="Thiolase_N"/>
</dbReference>
<reference evidence="9 10" key="1">
    <citation type="submission" date="2019-02" db="EMBL/GenBank/DDBJ databases">
        <title>Kribbella capetownensis sp. nov. and Kribbella speibonae sp. nov., isolated from soil.</title>
        <authorList>
            <person name="Curtis S.M."/>
            <person name="Norton I."/>
            <person name="Everest G.J."/>
            <person name="Meyers P.R."/>
        </authorList>
    </citation>
    <scope>NUCLEOTIDE SEQUENCE [LARGE SCALE GENOMIC DNA]</scope>
    <source>
        <strain evidence="9 10">SK5</strain>
    </source>
</reference>
<keyword evidence="3 6" id="KW-0808">Transferase</keyword>
<dbReference type="RefSeq" id="WP_131460070.1">
    <property type="nucleotide sequence ID" value="NZ_SJJY01000001.1"/>
</dbReference>
<dbReference type="EMBL" id="SJJY01000001">
    <property type="protein sequence ID" value="TCC27363.1"/>
    <property type="molecule type" value="Genomic_DNA"/>
</dbReference>
<evidence type="ECO:0000256" key="5">
    <source>
        <dbReference type="ARBA" id="ARBA00040529"/>
    </source>
</evidence>
<feature type="domain" description="Thiolase C-terminal" evidence="8">
    <location>
        <begin position="273"/>
        <end position="395"/>
    </location>
</feature>
<dbReference type="InterPro" id="IPR002155">
    <property type="entry name" value="Thiolase"/>
</dbReference>
<evidence type="ECO:0000313" key="10">
    <source>
        <dbReference type="Proteomes" id="UP000292385"/>
    </source>
</evidence>
<dbReference type="PIRSF" id="PIRSF000429">
    <property type="entry name" value="Ac-CoA_Ac_transf"/>
    <property type="match status" value="1"/>
</dbReference>
<gene>
    <name evidence="9" type="ORF">E0H58_05125</name>
</gene>
<comment type="caution">
    <text evidence="9">The sequence shown here is derived from an EMBL/GenBank/DDBJ whole genome shotgun (WGS) entry which is preliminary data.</text>
</comment>
<protein>
    <recommendedName>
        <fullName evidence="5">Probable acetyl-CoA acetyltransferase</fullName>
        <ecNumber evidence="2">2.3.1.9</ecNumber>
    </recommendedName>
</protein>
<dbReference type="NCBIfam" id="TIGR01930">
    <property type="entry name" value="AcCoA-C-Actrans"/>
    <property type="match status" value="1"/>
</dbReference>
<keyword evidence="4 6" id="KW-0012">Acyltransferase</keyword>
<dbReference type="Pfam" id="PF00108">
    <property type="entry name" value="Thiolase_N"/>
    <property type="match status" value="1"/>
</dbReference>
<evidence type="ECO:0000256" key="6">
    <source>
        <dbReference type="RuleBase" id="RU003557"/>
    </source>
</evidence>
<keyword evidence="10" id="KW-1185">Reference proteome</keyword>
<evidence type="ECO:0000256" key="2">
    <source>
        <dbReference type="ARBA" id="ARBA00012705"/>
    </source>
</evidence>
<dbReference type="InterPro" id="IPR016039">
    <property type="entry name" value="Thiolase-like"/>
</dbReference>
<dbReference type="InterPro" id="IPR020617">
    <property type="entry name" value="Thiolase_C"/>
</dbReference>
<evidence type="ECO:0000256" key="3">
    <source>
        <dbReference type="ARBA" id="ARBA00022679"/>
    </source>
</evidence>
<evidence type="ECO:0000256" key="1">
    <source>
        <dbReference type="ARBA" id="ARBA00010982"/>
    </source>
</evidence>
<dbReference type="SUPFAM" id="SSF53901">
    <property type="entry name" value="Thiolase-like"/>
    <property type="match status" value="2"/>
</dbReference>
<dbReference type="Gene3D" id="3.40.47.10">
    <property type="match status" value="2"/>
</dbReference>
<dbReference type="Pfam" id="PF02803">
    <property type="entry name" value="Thiolase_C"/>
    <property type="match status" value="1"/>
</dbReference>
<proteinExistence type="inferred from homology"/>
<name>A0ABY2ACE5_9ACTN</name>
<sequence length="398" mass="41319">MSDVVICEPIRTPVGRFGGALSALSAADLATVALTELVRRTGLGEGDVDDVVLGQCYPNGEAPAVGRIAALDAGLGVGVPGVQVDRRCGSGLQAVLYAAGMVATGAARVVVAGGTESMSQVEHYALGLRTGVRGNVELNDRLVRARETAGGKYHPVPGGMLETAENVRREYGITRAEQDEFALRSHQRAVAAQSAGRFADELVPVEVPERGLITADEHPRPDTSLDGLAALRPVMVKADPDATVTAGNASGQNDGAAVCVVTTRSEAERRGLRPLVALKSWAVAGVGPEVMGIGPVPAVAAALARAELTLDDLDLIELNEAFASQVLACLREWKVDPLDDRLNPNGSGISLGHPVGATGARILATLSRELHRRDGRYGLETLCIGGGQGIAAIFEAVR</sequence>
<accession>A0ABY2ACE5</accession>
<evidence type="ECO:0000313" key="9">
    <source>
        <dbReference type="EMBL" id="TCC27363.1"/>
    </source>
</evidence>
<dbReference type="EC" id="2.3.1.9" evidence="2"/>
<dbReference type="PANTHER" id="PTHR18919:SF107">
    <property type="entry name" value="ACETYL-COA ACETYLTRANSFERASE, CYTOSOLIC"/>
    <property type="match status" value="1"/>
</dbReference>
<evidence type="ECO:0000259" key="8">
    <source>
        <dbReference type="Pfam" id="PF02803"/>
    </source>
</evidence>
<organism evidence="9 10">
    <name type="scientific">Kribbella speibonae</name>
    <dbReference type="NCBI Taxonomy" id="1572660"/>
    <lineage>
        <taxon>Bacteria</taxon>
        <taxon>Bacillati</taxon>
        <taxon>Actinomycetota</taxon>
        <taxon>Actinomycetes</taxon>
        <taxon>Propionibacteriales</taxon>
        <taxon>Kribbellaceae</taxon>
        <taxon>Kribbella</taxon>
    </lineage>
</organism>